<feature type="region of interest" description="Disordered" evidence="2">
    <location>
        <begin position="1422"/>
        <end position="1454"/>
    </location>
</feature>
<feature type="compositionally biased region" description="Polar residues" evidence="2">
    <location>
        <begin position="577"/>
        <end position="587"/>
    </location>
</feature>
<protein>
    <submittedName>
        <fullName evidence="3">Uncharacterized protein</fullName>
    </submittedName>
</protein>
<feature type="region of interest" description="Disordered" evidence="2">
    <location>
        <begin position="566"/>
        <end position="587"/>
    </location>
</feature>
<proteinExistence type="predicted"/>
<keyword evidence="4" id="KW-1185">Reference proteome</keyword>
<evidence type="ECO:0000313" key="3">
    <source>
        <dbReference type="EMBL" id="KAA9022059.1"/>
    </source>
</evidence>
<evidence type="ECO:0000256" key="2">
    <source>
        <dbReference type="SAM" id="MobiDB-lite"/>
    </source>
</evidence>
<keyword evidence="1" id="KW-0175">Coiled coil</keyword>
<dbReference type="Proteomes" id="UP000326671">
    <property type="component" value="Unassembled WGS sequence"/>
</dbReference>
<feature type="region of interest" description="Disordered" evidence="2">
    <location>
        <begin position="1229"/>
        <end position="1256"/>
    </location>
</feature>
<comment type="caution">
    <text evidence="3">The sequence shown here is derived from an EMBL/GenBank/DDBJ whole genome shotgun (WGS) entry which is preliminary data.</text>
</comment>
<feature type="coiled-coil region" evidence="1">
    <location>
        <begin position="614"/>
        <end position="661"/>
    </location>
</feature>
<gene>
    <name evidence="3" type="ORF">F4V44_16235</name>
</gene>
<feature type="compositionally biased region" description="Polar residues" evidence="2">
    <location>
        <begin position="957"/>
        <end position="970"/>
    </location>
</feature>
<evidence type="ECO:0000256" key="1">
    <source>
        <dbReference type="SAM" id="Coils"/>
    </source>
</evidence>
<feature type="compositionally biased region" description="Polar residues" evidence="2">
    <location>
        <begin position="1547"/>
        <end position="1560"/>
    </location>
</feature>
<dbReference type="OrthoDB" id="2351076at2"/>
<feature type="compositionally biased region" description="Polar residues" evidence="2">
    <location>
        <begin position="1422"/>
        <end position="1452"/>
    </location>
</feature>
<feature type="region of interest" description="Disordered" evidence="2">
    <location>
        <begin position="191"/>
        <end position="248"/>
    </location>
</feature>
<feature type="compositionally biased region" description="Polar residues" evidence="2">
    <location>
        <begin position="1232"/>
        <end position="1256"/>
    </location>
</feature>
<name>A0A5J5HNV2_9BACI</name>
<reference evidence="3 4" key="1">
    <citation type="submission" date="2019-09" db="EMBL/GenBank/DDBJ databases">
        <title>Whole genome sequences of isolates from the Mars Exploration Rovers.</title>
        <authorList>
            <person name="Seuylemezian A."/>
            <person name="Vaishampayan P."/>
        </authorList>
    </citation>
    <scope>NUCLEOTIDE SEQUENCE [LARGE SCALE GENOMIC DNA]</scope>
    <source>
        <strain evidence="3 4">MER_TA_151</strain>
    </source>
</reference>
<feature type="region of interest" description="Disordered" evidence="2">
    <location>
        <begin position="1040"/>
        <end position="1059"/>
    </location>
</feature>
<feature type="coiled-coil region" evidence="1">
    <location>
        <begin position="1689"/>
        <end position="1727"/>
    </location>
</feature>
<feature type="compositionally biased region" description="Polar residues" evidence="2">
    <location>
        <begin position="230"/>
        <end position="248"/>
    </location>
</feature>
<dbReference type="RefSeq" id="WP_150441054.1">
    <property type="nucleotide sequence ID" value="NZ_VYKL01000025.1"/>
</dbReference>
<accession>A0A5J5HNV2</accession>
<organism evidence="3 4">
    <name type="scientific">Niallia endozanthoxylica</name>
    <dbReference type="NCBI Taxonomy" id="2036016"/>
    <lineage>
        <taxon>Bacteria</taxon>
        <taxon>Bacillati</taxon>
        <taxon>Bacillota</taxon>
        <taxon>Bacilli</taxon>
        <taxon>Bacillales</taxon>
        <taxon>Bacillaceae</taxon>
        <taxon>Niallia</taxon>
    </lineage>
</organism>
<feature type="compositionally biased region" description="Polar residues" evidence="2">
    <location>
        <begin position="1137"/>
        <end position="1160"/>
    </location>
</feature>
<feature type="region of interest" description="Disordered" evidence="2">
    <location>
        <begin position="1134"/>
        <end position="1160"/>
    </location>
</feature>
<feature type="region of interest" description="Disordered" evidence="2">
    <location>
        <begin position="944"/>
        <end position="970"/>
    </location>
</feature>
<feature type="coiled-coil region" evidence="1">
    <location>
        <begin position="1279"/>
        <end position="1369"/>
    </location>
</feature>
<feature type="region of interest" description="Disordered" evidence="2">
    <location>
        <begin position="1528"/>
        <end position="1560"/>
    </location>
</feature>
<feature type="compositionally biased region" description="Polar residues" evidence="2">
    <location>
        <begin position="201"/>
        <end position="217"/>
    </location>
</feature>
<dbReference type="EMBL" id="VYKL01000025">
    <property type="protein sequence ID" value="KAA9022059.1"/>
    <property type="molecule type" value="Genomic_DNA"/>
</dbReference>
<sequence length="2072" mass="231284">MRVNHQSIRQHAAISDAPLELKKGEVVRASIKEMLSDTDVILQIRGKEVRARFNEGVPLSGKAVTIQVNGEADGMLQAKTIATENTRTPSVEEKIFASAGLTGKETAGVKQAVRILLDKGLSLSKETIQELDSFIAKAQGTLEEKIDSVRALANKRLDATGTQLRAVHEALHGKPLNEVLTDIAKEIDPEFKLEKKDARQPTPNTRVQNENAATQKATIPAATKQEISHAPQSIQKENNPAPTSQNGTAVKENVTKSADTNTQAINPASDKQRTAAKQVAELSQTIRKNLEHVQNEPDLQKAVAIVKKEIVNHPKLDRGLAQKIDKAAQEAVKLQSIGKERLVEALKTAEAQLTKIQQATSQRNVPVQEPTNLTSQDGKLSDLVKNINQEVSKSPNLKGSIENVQETIVNNVRFPDVLKDKVNRAVNEAASLEKQGRITTGKELLSSVLTEVEASVIQTERKVLEQAAVASRPQQEGRMANSSPSEMVREVKAEVQKEYNLQRAVEKVRDQIISNPKVDREVAQKVEQAVKEAVQLQQIGRESTSRERLQQALAKAEVELQEIEVSQPKQPVLKSEPSPSETVKQVKTEVQSEPNLQRAVEKVREQIIANPKINREVAQKVEQAVKEAVQLQQIGRESTGRERLQQALAKAEVELQQIEASQTKQSVSKIETSPSETVKQVKTEVQSEPNLQKAVEKVREQIIANPKVDREVVQKVEQAVKEAVQLQQLGRETTGRERLQQALAKAEVELQQIEANQPKQPALKAEPSPSETVKQVKTEVQNEPNLQSAVEKVREQIIANPKVDREVVQKVEQAVKGAVQLQQIGRESTGRERLQQALAKAEVELQEIEASQPKQPALKAETNPSETVKQVKTEVQNESNLQRAVEKVREQIIANPKVDREVAQKIEQAVKEAVQLQQIGRESTGRERLQQALAKAEVELQEIEASQPKQSVLKPESSPSETVKQVENGVQNEPNLQRVVEKVREQIIANPKIDREVAQKVEQAVKEAVQLQQIGRESTGRERLQQALAKAEVDLQQIEASQPKQPAHKTEPSPSETVKQVKTEVQNEPNLQKAVEKVREQVITNPKVNREIAKKVEQSVKEAVQLQQIGRESTGRERLQQALAKAEVELQEIEASQPKQSALKTEPSPSETVKQVKTEVQNESNLQRAVEKVREQVITNPKVDREVAQKVEQAVKEAVQLQQIGRESIGRERLQQALAKAEVELQEIEVSQPKQPAQKTETNSSETVKQVKTEVQNEPNLQRAVEKVREQVITNPKVNREVAQKVEQAVKEAVQLQQIGRESTGRERLQQALAKAEVELQEIEASQPKQLAQTDVSRETRPSENVKEVKVEIQKERNLQRAVEKVQEQVIANPKVDREVAQKLEQAIKVTLQLARMGREAIGRGHLQTALTQAENELQQLETSKPVQTAQDSRPAQNIAPSSEQDQTNEASQIREAVKNVREQIQAEPDTRKAVQKVQELVSNNKNINPEIKQNLERFAGQANQLNQAGRDRLVKTLQQAEAELQQSVEAKGPPARSNAAHMEQPDVNTTQKATETNTQVTEMKTAAKTETQTLPSQSIRQALTQLQKEPNLELGLEQVRKAISSNPSIDLKTIEKIENALNHTEQLNDKGREIAARQHMTKELSAVEKELVETEPKAVQEAKPQETLPYDLNEQLQALNVQGKDILITKVTQKLAQATHDFRELKREISRNLDNVERVINTFKKNAYPQAKQMLEATISKLDNAILKSDMMLFTDMRTEKQLLQASSQLAEAKKLLSKGDHAQAGKIVHDVKTLIDKIIYKPSEQKVVHFVDKEVLGMETRTPSQQLLSKFSESTYNANQNHEGSARQMYDMVRSLGLNHESDVANSLVFQRSDQPGSEQQQQHQNLKEVLMKLAQGEGQENNPKIAQQAEQALTNLTGQQLLSKSDGNGTLQSMFFNLPLMLGGNPENLQVFINSKNEGEQVEWENCNLYFLLETKKLGDVGILLNSTDKNLSITVKNDMPGFKEKMEPIAELTKQKLQEVGYNVSSIAFTRMNPVTKQTTSHKELGSEMVQVKATRQNFNEKGLNFTI</sequence>
<evidence type="ECO:0000313" key="4">
    <source>
        <dbReference type="Proteomes" id="UP000326671"/>
    </source>
</evidence>